<organism evidence="4 5">
    <name type="scientific">Paenibacillus gansuensis</name>
    <dbReference type="NCBI Taxonomy" id="306542"/>
    <lineage>
        <taxon>Bacteria</taxon>
        <taxon>Bacillati</taxon>
        <taxon>Bacillota</taxon>
        <taxon>Bacilli</taxon>
        <taxon>Bacillales</taxon>
        <taxon>Paenibacillaceae</taxon>
        <taxon>Paenibacillus</taxon>
    </lineage>
</organism>
<evidence type="ECO:0000256" key="1">
    <source>
        <dbReference type="ARBA" id="ARBA00004613"/>
    </source>
</evidence>
<evidence type="ECO:0000256" key="3">
    <source>
        <dbReference type="SAM" id="Phobius"/>
    </source>
</evidence>
<evidence type="ECO:0000256" key="2">
    <source>
        <dbReference type="ARBA" id="ARBA00022525"/>
    </source>
</evidence>
<dbReference type="Gene3D" id="2.40.50.120">
    <property type="match status" value="1"/>
</dbReference>
<keyword evidence="3" id="KW-0472">Membrane</keyword>
<comment type="subcellular location">
    <subcellularLocation>
        <location evidence="1">Secreted</location>
    </subcellularLocation>
</comment>
<gene>
    <name evidence="4" type="ORF">ACFSUF_21520</name>
</gene>
<protein>
    <recommendedName>
        <fullName evidence="6">Tissue inhibitor of metalloproteinase</fullName>
    </recommendedName>
</protein>
<proteinExistence type="predicted"/>
<keyword evidence="2" id="KW-0964">Secreted</keyword>
<dbReference type="Pfam" id="PF00965">
    <property type="entry name" value="TIMP"/>
    <property type="match status" value="1"/>
</dbReference>
<keyword evidence="3" id="KW-1133">Transmembrane helix</keyword>
<keyword evidence="3" id="KW-0812">Transmembrane</keyword>
<name>A0ABW5PI69_9BACL</name>
<dbReference type="InterPro" id="IPR001820">
    <property type="entry name" value="TIMP"/>
</dbReference>
<comment type="caution">
    <text evidence="4">The sequence shown here is derived from an EMBL/GenBank/DDBJ whole genome shotgun (WGS) entry which is preliminary data.</text>
</comment>
<dbReference type="SUPFAM" id="SSF50242">
    <property type="entry name" value="TIMP-like"/>
    <property type="match status" value="1"/>
</dbReference>
<sequence>MKISVFFAAILFLFSLVILPINKAYACSCAELEPKEAFEKAESVFTGRVLSSKQQRIQNGVMGAIENRDVNLLEVQETWKGVNQSQVIVYDNGHEASCGFHFSVGSTYLVYTYKGKDGERYTSFCSRTNEVSKAGEDLKFLGQGKPAEKEVNLEGELKRISNKDYDMEIFIVGIVVVGAVTFFVVRKVRRKS</sequence>
<dbReference type="InterPro" id="IPR008993">
    <property type="entry name" value="TIMP-like_OB-fold"/>
</dbReference>
<reference evidence="5" key="1">
    <citation type="journal article" date="2019" name="Int. J. Syst. Evol. Microbiol.">
        <title>The Global Catalogue of Microorganisms (GCM) 10K type strain sequencing project: providing services to taxonomists for standard genome sequencing and annotation.</title>
        <authorList>
            <consortium name="The Broad Institute Genomics Platform"/>
            <consortium name="The Broad Institute Genome Sequencing Center for Infectious Disease"/>
            <person name="Wu L."/>
            <person name="Ma J."/>
        </authorList>
    </citation>
    <scope>NUCLEOTIDE SEQUENCE [LARGE SCALE GENOMIC DNA]</scope>
    <source>
        <strain evidence="5">KCTC 3950</strain>
    </source>
</reference>
<dbReference type="Proteomes" id="UP001597541">
    <property type="component" value="Unassembled WGS sequence"/>
</dbReference>
<evidence type="ECO:0000313" key="5">
    <source>
        <dbReference type="Proteomes" id="UP001597541"/>
    </source>
</evidence>
<dbReference type="EMBL" id="JBHUME010000015">
    <property type="protein sequence ID" value="MFD2615000.1"/>
    <property type="molecule type" value="Genomic_DNA"/>
</dbReference>
<keyword evidence="5" id="KW-1185">Reference proteome</keyword>
<feature type="transmembrane region" description="Helical" evidence="3">
    <location>
        <begin position="167"/>
        <end position="185"/>
    </location>
</feature>
<evidence type="ECO:0008006" key="6">
    <source>
        <dbReference type="Google" id="ProtNLM"/>
    </source>
</evidence>
<accession>A0ABW5PI69</accession>
<dbReference type="RefSeq" id="WP_377606454.1">
    <property type="nucleotide sequence ID" value="NZ_JBHUME010000015.1"/>
</dbReference>
<evidence type="ECO:0000313" key="4">
    <source>
        <dbReference type="EMBL" id="MFD2615000.1"/>
    </source>
</evidence>